<reference evidence="1" key="1">
    <citation type="thesis" date="2020" institute="ProQuest LLC" country="789 East Eisenhower Parkway, Ann Arbor, MI, USA">
        <title>Comparative Genomics and Chromosome Evolution.</title>
        <authorList>
            <person name="Mudd A.B."/>
        </authorList>
    </citation>
    <scope>NUCLEOTIDE SEQUENCE</scope>
    <source>
        <strain evidence="1">237g6f4</strain>
        <tissue evidence="1">Blood</tissue>
    </source>
</reference>
<accession>A0AAV7C7I5</accession>
<evidence type="ECO:0000313" key="2">
    <source>
        <dbReference type="Proteomes" id="UP000824782"/>
    </source>
</evidence>
<organism evidence="1 2">
    <name type="scientific">Engystomops pustulosus</name>
    <name type="common">Tungara frog</name>
    <name type="synonym">Physalaemus pustulosus</name>
    <dbReference type="NCBI Taxonomy" id="76066"/>
    <lineage>
        <taxon>Eukaryota</taxon>
        <taxon>Metazoa</taxon>
        <taxon>Chordata</taxon>
        <taxon>Craniata</taxon>
        <taxon>Vertebrata</taxon>
        <taxon>Euteleostomi</taxon>
        <taxon>Amphibia</taxon>
        <taxon>Batrachia</taxon>
        <taxon>Anura</taxon>
        <taxon>Neobatrachia</taxon>
        <taxon>Hyloidea</taxon>
        <taxon>Leptodactylidae</taxon>
        <taxon>Leiuperinae</taxon>
        <taxon>Engystomops</taxon>
    </lineage>
</organism>
<protein>
    <submittedName>
        <fullName evidence="1">Uncharacterized protein</fullName>
    </submittedName>
</protein>
<keyword evidence="2" id="KW-1185">Reference proteome</keyword>
<name>A0AAV7C7I5_ENGPU</name>
<dbReference type="AlphaFoldDB" id="A0AAV7C7I5"/>
<evidence type="ECO:0000313" key="1">
    <source>
        <dbReference type="EMBL" id="KAG8580899.1"/>
    </source>
</evidence>
<gene>
    <name evidence="1" type="ORF">GDO81_007469</name>
</gene>
<comment type="caution">
    <text evidence="1">The sequence shown here is derived from an EMBL/GenBank/DDBJ whole genome shotgun (WGS) entry which is preliminary data.</text>
</comment>
<dbReference type="EMBL" id="WNYA01000003">
    <property type="protein sequence ID" value="KAG8580899.1"/>
    <property type="molecule type" value="Genomic_DNA"/>
</dbReference>
<sequence>MASPGHCCMRRSIGRWRMPSVLEGVAGESLHLLYNSSLLFLRGSPVQGIRAAADPRLLGSQHNMEIQMLTVLRQAALLLDEGSVTLVVTPLLSYKGHAPSLQLSRRLC</sequence>
<dbReference type="Proteomes" id="UP000824782">
    <property type="component" value="Unassembled WGS sequence"/>
</dbReference>
<proteinExistence type="predicted"/>